<feature type="domain" description="Helicase ATP-binding" evidence="4">
    <location>
        <begin position="242"/>
        <end position="417"/>
    </location>
</feature>
<keyword evidence="7" id="KW-1185">Reference proteome</keyword>
<accession>A0A7K1SE38</accession>
<dbReference type="Gene3D" id="3.40.50.300">
    <property type="entry name" value="P-loop containing nucleotide triphosphate hydrolases"/>
    <property type="match status" value="2"/>
</dbReference>
<dbReference type="GO" id="GO:0005524">
    <property type="term" value="F:ATP binding"/>
    <property type="evidence" value="ECO:0007669"/>
    <property type="project" value="UniProtKB-KW"/>
</dbReference>
<evidence type="ECO:0000313" key="7">
    <source>
        <dbReference type="Proteomes" id="UP000436006"/>
    </source>
</evidence>
<dbReference type="InterPro" id="IPR014001">
    <property type="entry name" value="Helicase_ATP-bd"/>
</dbReference>
<evidence type="ECO:0000256" key="3">
    <source>
        <dbReference type="ARBA" id="ARBA00022840"/>
    </source>
</evidence>
<comment type="caution">
    <text evidence="6">The sequence shown here is derived from an EMBL/GenBank/DDBJ whole genome shotgun (WGS) entry which is preliminary data.</text>
</comment>
<dbReference type="PROSITE" id="PS51194">
    <property type="entry name" value="HELICASE_CTER"/>
    <property type="match status" value="1"/>
</dbReference>
<dbReference type="InterPro" id="IPR001650">
    <property type="entry name" value="Helicase_C-like"/>
</dbReference>
<dbReference type="GO" id="GO:0003677">
    <property type="term" value="F:DNA binding"/>
    <property type="evidence" value="ECO:0007669"/>
    <property type="project" value="InterPro"/>
</dbReference>
<gene>
    <name evidence="6" type="ORF">GO755_18560</name>
</gene>
<keyword evidence="1" id="KW-0547">Nucleotide-binding</keyword>
<dbReference type="SMART" id="SM00487">
    <property type="entry name" value="DEXDc"/>
    <property type="match status" value="1"/>
</dbReference>
<dbReference type="Proteomes" id="UP000436006">
    <property type="component" value="Unassembled WGS sequence"/>
</dbReference>
<dbReference type="AlphaFoldDB" id="A0A7K1SE38"/>
<reference evidence="6 7" key="1">
    <citation type="submission" date="2019-12" db="EMBL/GenBank/DDBJ databases">
        <title>Spirosoma sp. HMF4905 genome sequencing and assembly.</title>
        <authorList>
            <person name="Kang H."/>
            <person name="Cha I."/>
            <person name="Kim H."/>
            <person name="Joh K."/>
        </authorList>
    </citation>
    <scope>NUCLEOTIDE SEQUENCE [LARGE SCALE GENOMIC DNA]</scope>
    <source>
        <strain evidence="6 7">HMF4905</strain>
    </source>
</reference>
<dbReference type="Pfam" id="PF00271">
    <property type="entry name" value="Helicase_C"/>
    <property type="match status" value="1"/>
</dbReference>
<evidence type="ECO:0000259" key="5">
    <source>
        <dbReference type="PROSITE" id="PS51194"/>
    </source>
</evidence>
<keyword evidence="3" id="KW-0067">ATP-binding</keyword>
<dbReference type="SUPFAM" id="SSF52540">
    <property type="entry name" value="P-loop containing nucleoside triphosphate hydrolases"/>
    <property type="match status" value="2"/>
</dbReference>
<sequence length="985" mass="112152">MKQPKSRLILDTETGKPLHGVGAGTLGVFLKAYYPEVRKLIRVASGYFRLAGYTLGRRYLLPNQSSVQFHILVGRNEGDNARLAVRDEIKTELDKGKKTGYYTPIVRDVIRRIKAKEFIIYDARSMDVDYHCKFYICDQTVLCHGSGNYTVYGILTQHEQISASRDSAVIKESSDWFDEASKTAKDVTLPILKVLEEWLKLAPPFHAYLKFLTAFDILFDRGNVPGLHLPVYYQQWVIVRAIEACKQHRAAVVLAATGLGKTIIGAELVFLLKHLNIIQNVVLIAPSAVHAEWKKQLKLRDFHDDLFNSHLLFMSTSERPYHKVAQLDQRLSDVTDKTLILIDEAHTYRNQDRSDWQKKDKKYRDEAKREKARGGVALDRIRPLVEERKALIVLLTATPYGTNPGNIESLLRFLPETLEKQNVEKKRKGLTLAQLTKLNFVSSLGLRQVLTLARERGDTVNNRVFIQFGTQPRFMPERVYLRKVSYKLPEFEDLRAAFDAGLFAQDTPNVGDGFDDRRDDYRSFGINSANGHFITSWLGSPPAVVQCLIKNLLTLGKRDDQAKAPAPPLFPDYQRYSEEEMAAFPDEEAGKPYGFLMREDIKLRREKLYHIQQRLELLKRDDKVQKLCDLLKVHVVDGKEKALVFVERHATALFITEFLQKIKPSLSVECMVVRQGKEGYALKDTDKRNEIMDNFSPISRGTKKITFPVNVLICTDANGIGVNLQDANVVVNYDPADSADIVFQRAGRIIRFTVDPARKVYIYTFEPSQKDAASKACNKIASVFESMRKHHDRSNKTFGLSILPESDEEEIDLTNPEQEAAFVGSFNAADDGTIHDPLAHHTAIFDKHRDLVAKLNDSLYSSRIYKSNEPRIAVLIEKDAQKHIILYNLKSRAFEHENNPIAVIDLLACQEDTDNAPIDVGTVERATKRAVNNWQKISTSSTDDLLILCSIYLAPKWKKTFSDDLLKKFRQKKKARHNPTNKGNT</sequence>
<feature type="domain" description="Helicase C-terminal" evidence="5">
    <location>
        <begin position="626"/>
        <end position="811"/>
    </location>
</feature>
<evidence type="ECO:0000256" key="1">
    <source>
        <dbReference type="ARBA" id="ARBA00022741"/>
    </source>
</evidence>
<dbReference type="InterPro" id="IPR027417">
    <property type="entry name" value="P-loop_NTPase"/>
</dbReference>
<protein>
    <recommendedName>
        <fullName evidence="8">DEAD/DEAH box helicase family protein</fullName>
    </recommendedName>
</protein>
<keyword evidence="2" id="KW-0378">Hydrolase</keyword>
<evidence type="ECO:0000313" key="6">
    <source>
        <dbReference type="EMBL" id="MVM32059.1"/>
    </source>
</evidence>
<proteinExistence type="predicted"/>
<dbReference type="RefSeq" id="WP_157586744.1">
    <property type="nucleotide sequence ID" value="NZ_WPIN01000006.1"/>
</dbReference>
<evidence type="ECO:0000259" key="4">
    <source>
        <dbReference type="PROSITE" id="PS51192"/>
    </source>
</evidence>
<dbReference type="EMBL" id="WPIN01000006">
    <property type="protein sequence ID" value="MVM32059.1"/>
    <property type="molecule type" value="Genomic_DNA"/>
</dbReference>
<dbReference type="PANTHER" id="PTHR24031">
    <property type="entry name" value="RNA HELICASE"/>
    <property type="match status" value="1"/>
</dbReference>
<dbReference type="Pfam" id="PF04851">
    <property type="entry name" value="ResIII"/>
    <property type="match status" value="1"/>
</dbReference>
<evidence type="ECO:0000256" key="2">
    <source>
        <dbReference type="ARBA" id="ARBA00022801"/>
    </source>
</evidence>
<organism evidence="6 7">
    <name type="scientific">Spirosoma arboris</name>
    <dbReference type="NCBI Taxonomy" id="2682092"/>
    <lineage>
        <taxon>Bacteria</taxon>
        <taxon>Pseudomonadati</taxon>
        <taxon>Bacteroidota</taxon>
        <taxon>Cytophagia</taxon>
        <taxon>Cytophagales</taxon>
        <taxon>Cytophagaceae</taxon>
        <taxon>Spirosoma</taxon>
    </lineage>
</organism>
<dbReference type="PROSITE" id="PS51192">
    <property type="entry name" value="HELICASE_ATP_BIND_1"/>
    <property type="match status" value="1"/>
</dbReference>
<dbReference type="InterPro" id="IPR006935">
    <property type="entry name" value="Helicase/UvrB_N"/>
</dbReference>
<evidence type="ECO:0008006" key="8">
    <source>
        <dbReference type="Google" id="ProtNLM"/>
    </source>
</evidence>
<dbReference type="GO" id="GO:0016787">
    <property type="term" value="F:hydrolase activity"/>
    <property type="evidence" value="ECO:0007669"/>
    <property type="project" value="UniProtKB-KW"/>
</dbReference>
<dbReference type="SMART" id="SM00490">
    <property type="entry name" value="HELICc"/>
    <property type="match status" value="1"/>
</dbReference>
<name>A0A7K1SE38_9BACT</name>